<dbReference type="InterPro" id="IPR011989">
    <property type="entry name" value="ARM-like"/>
</dbReference>
<evidence type="ECO:0000313" key="7">
    <source>
        <dbReference type="EMBL" id="MCO6047693.1"/>
    </source>
</evidence>
<dbReference type="GO" id="GO:0020037">
    <property type="term" value="F:heme binding"/>
    <property type="evidence" value="ECO:0007669"/>
    <property type="project" value="InterPro"/>
</dbReference>
<dbReference type="RefSeq" id="WP_252855803.1">
    <property type="nucleotide sequence ID" value="NZ_JAMXLR010000092.1"/>
</dbReference>
<dbReference type="SUPFAM" id="SSF46626">
    <property type="entry name" value="Cytochrome c"/>
    <property type="match status" value="1"/>
</dbReference>
<dbReference type="Gene3D" id="1.25.10.10">
    <property type="entry name" value="Leucine-rich Repeat Variant"/>
    <property type="match status" value="1"/>
</dbReference>
<protein>
    <submittedName>
        <fullName evidence="7">C-type cytochrome</fullName>
    </submittedName>
</protein>
<proteinExistence type="predicted"/>
<evidence type="ECO:0000256" key="5">
    <source>
        <dbReference type="SAM" id="MobiDB-lite"/>
    </source>
</evidence>
<organism evidence="7 8">
    <name type="scientific">Aeoliella straminimaris</name>
    <dbReference type="NCBI Taxonomy" id="2954799"/>
    <lineage>
        <taxon>Bacteria</taxon>
        <taxon>Pseudomonadati</taxon>
        <taxon>Planctomycetota</taxon>
        <taxon>Planctomycetia</taxon>
        <taxon>Pirellulales</taxon>
        <taxon>Lacipirellulaceae</taxon>
        <taxon>Aeoliella</taxon>
    </lineage>
</organism>
<sequence>MLQEGFQLERVASEPDIVTPVALAFDAGDLLVIESHTHQRPEDYSGPTSDRIRRLSDGDGDGKFDTWSTFADGFRHAMNLAVRSDGAVVVVTRKDVFLLRDTDDDGQADAQTTLVHLETKVDYPHNALGGFVFDRQGGFYLGLGENFGAPYRLIGSDGSEFADSGGTGMVFHFAGDGSGLTKVAQGFWNPFGLCIVGSHALFAVDNDPDASPPCRLIHVVATGDYGHRWEYGRAGVHPLQAWDGELPGTLPMICGTGEAPCAVVPHNGHLWVTSWGDHRIERYKLAADGMSFTAKCDIVVQGDEDFRPTGCAVGPDGALYFADWVSRSYPVHGKGRIWRLVGPSSTSTTELAAVETVEQAQRKVDDAQSLADSSDPFARQLAVAALASQFDPNGPPLLRAKGLRGRLTQLQALRWEEFVRPDILRKALRDPNPDVRLYALRWIADNHLTEFRDEVAKLLDGEIPNERYYLCVLGAIHWLDSNRETPPKSVVDGLLARELRNSRRSNDRKALALRLVSPTHKQLTLDTLNGYIEGPHAGLRTEAVRTLALGDHPERFQYLAKVAGDETVDPAVRADALAGLAGGPEHFQPLLERLSGSDLAVVAGEAMRVRRLRGEFDTPEEFKPEIDDLDTWLALTEGRGDAAAGRRLFHSTLGPKCATCHTLAGRGGTYGPDLTRYSTNHDRRQTLTAILHPSRDIAPRYVPWVLETDEGKTLVGLRLPLPGDGGTEPYIDSEGNRFDLASDQIEFREPSKNSIMPEGLEKTMTVADLADILAFVLEQDQQE</sequence>
<keyword evidence="2 4" id="KW-0479">Metal-binding</keyword>
<dbReference type="InterPro" id="IPR036909">
    <property type="entry name" value="Cyt_c-like_dom_sf"/>
</dbReference>
<gene>
    <name evidence="7" type="ORF">NG895_27635</name>
</gene>
<dbReference type="InterPro" id="IPR013428">
    <property type="entry name" value="Membrane-bound_put_N"/>
</dbReference>
<feature type="region of interest" description="Disordered" evidence="5">
    <location>
        <begin position="36"/>
        <end position="57"/>
    </location>
</feature>
<keyword evidence="3 4" id="KW-0408">Iron</keyword>
<dbReference type="Gene3D" id="1.10.760.10">
    <property type="entry name" value="Cytochrome c-like domain"/>
    <property type="match status" value="1"/>
</dbReference>
<dbReference type="Gene3D" id="2.120.10.30">
    <property type="entry name" value="TolB, C-terminal domain"/>
    <property type="match status" value="1"/>
</dbReference>
<dbReference type="InterPro" id="IPR055557">
    <property type="entry name" value="DUF7133"/>
</dbReference>
<evidence type="ECO:0000313" key="8">
    <source>
        <dbReference type="Proteomes" id="UP001155241"/>
    </source>
</evidence>
<dbReference type="InterPro" id="IPR009056">
    <property type="entry name" value="Cyt_c-like_dom"/>
</dbReference>
<dbReference type="PROSITE" id="PS51007">
    <property type="entry name" value="CYTC"/>
    <property type="match status" value="1"/>
</dbReference>
<dbReference type="PANTHER" id="PTHR33546">
    <property type="entry name" value="LARGE, MULTIFUNCTIONAL SECRETED PROTEIN-RELATED"/>
    <property type="match status" value="1"/>
</dbReference>
<dbReference type="PANTHER" id="PTHR33546:SF1">
    <property type="entry name" value="LARGE, MULTIFUNCTIONAL SECRETED PROTEIN"/>
    <property type="match status" value="1"/>
</dbReference>
<name>A0A9X2FG53_9BACT</name>
<comment type="caution">
    <text evidence="7">The sequence shown here is derived from an EMBL/GenBank/DDBJ whole genome shotgun (WGS) entry which is preliminary data.</text>
</comment>
<evidence type="ECO:0000256" key="3">
    <source>
        <dbReference type="ARBA" id="ARBA00023004"/>
    </source>
</evidence>
<dbReference type="EMBL" id="JAMXLR010000092">
    <property type="protein sequence ID" value="MCO6047693.1"/>
    <property type="molecule type" value="Genomic_DNA"/>
</dbReference>
<feature type="domain" description="Cytochrome c" evidence="6">
    <location>
        <begin position="640"/>
        <end position="780"/>
    </location>
</feature>
<dbReference type="Proteomes" id="UP001155241">
    <property type="component" value="Unassembled WGS sequence"/>
</dbReference>
<evidence type="ECO:0000256" key="1">
    <source>
        <dbReference type="ARBA" id="ARBA00022617"/>
    </source>
</evidence>
<evidence type="ECO:0000256" key="4">
    <source>
        <dbReference type="PROSITE-ProRule" id="PRU00433"/>
    </source>
</evidence>
<evidence type="ECO:0000259" key="6">
    <source>
        <dbReference type="PROSITE" id="PS51007"/>
    </source>
</evidence>
<dbReference type="InterPro" id="IPR011042">
    <property type="entry name" value="6-blade_b-propeller_TolB-like"/>
</dbReference>
<evidence type="ECO:0000256" key="2">
    <source>
        <dbReference type="ARBA" id="ARBA00022723"/>
    </source>
</evidence>
<dbReference type="SUPFAM" id="SSF101898">
    <property type="entry name" value="NHL repeat"/>
    <property type="match status" value="1"/>
</dbReference>
<reference evidence="7" key="1">
    <citation type="submission" date="2022-06" db="EMBL/GenBank/DDBJ databases">
        <title>Aeoliella straminimaris, a novel planctomycete from sediments.</title>
        <authorList>
            <person name="Vitorino I.R."/>
            <person name="Lage O.M."/>
        </authorList>
    </citation>
    <scope>NUCLEOTIDE SEQUENCE</scope>
    <source>
        <strain evidence="7">ICT_H6.2</strain>
    </source>
</reference>
<dbReference type="GO" id="GO:0046872">
    <property type="term" value="F:metal ion binding"/>
    <property type="evidence" value="ECO:0007669"/>
    <property type="project" value="UniProtKB-KW"/>
</dbReference>
<dbReference type="NCBIfam" id="TIGR02603">
    <property type="entry name" value="CxxCH_TIGR02603"/>
    <property type="match status" value="1"/>
</dbReference>
<dbReference type="SUPFAM" id="SSF48371">
    <property type="entry name" value="ARM repeat"/>
    <property type="match status" value="1"/>
</dbReference>
<dbReference type="Pfam" id="PF23500">
    <property type="entry name" value="DUF7133"/>
    <property type="match status" value="1"/>
</dbReference>
<keyword evidence="8" id="KW-1185">Reference proteome</keyword>
<dbReference type="InterPro" id="IPR013427">
    <property type="entry name" value="Haem-bd_dom_put"/>
</dbReference>
<keyword evidence="1 4" id="KW-0349">Heme</keyword>
<dbReference type="GO" id="GO:0009055">
    <property type="term" value="F:electron transfer activity"/>
    <property type="evidence" value="ECO:0007669"/>
    <property type="project" value="InterPro"/>
</dbReference>
<dbReference type="InterPro" id="IPR016024">
    <property type="entry name" value="ARM-type_fold"/>
</dbReference>
<dbReference type="NCBIfam" id="TIGR02604">
    <property type="entry name" value="Piru_Ver_Nterm"/>
    <property type="match status" value="1"/>
</dbReference>
<accession>A0A9X2FG53</accession>
<dbReference type="AlphaFoldDB" id="A0A9X2FG53"/>